<sequence>MWNNLIIPVFRHDYTVFLFVARLLKCKRIQCMSYHRAEQHK</sequence>
<proteinExistence type="predicted"/>
<reference evidence="1 2" key="2">
    <citation type="submission" date="2007-06" db="EMBL/GenBank/DDBJ databases">
        <title>Draft genome sequence of Pseudoflavonifractor capillosus ATCC 29799.</title>
        <authorList>
            <person name="Sudarsanam P."/>
            <person name="Ley R."/>
            <person name="Guruge J."/>
            <person name="Turnbaugh P.J."/>
            <person name="Mahowald M."/>
            <person name="Liep D."/>
            <person name="Gordon J."/>
        </authorList>
    </citation>
    <scope>NUCLEOTIDE SEQUENCE [LARGE SCALE GENOMIC DNA]</scope>
    <source>
        <strain evidence="1 2">ATCC 29799</strain>
    </source>
</reference>
<dbReference type="EMBL" id="AAXG02000032">
    <property type="protein sequence ID" value="EDM98877.1"/>
    <property type="molecule type" value="Genomic_DNA"/>
</dbReference>
<gene>
    <name evidence="1" type="ORF">BACCAP_03680</name>
</gene>
<accession>A6NZM8</accession>
<dbReference type="Proteomes" id="UP000003639">
    <property type="component" value="Unassembled WGS sequence"/>
</dbReference>
<dbReference type="AlphaFoldDB" id="A6NZM8"/>
<evidence type="ECO:0000313" key="1">
    <source>
        <dbReference type="EMBL" id="EDM98877.1"/>
    </source>
</evidence>
<evidence type="ECO:0000313" key="2">
    <source>
        <dbReference type="Proteomes" id="UP000003639"/>
    </source>
</evidence>
<name>A6NZM8_9FIRM</name>
<comment type="caution">
    <text evidence="1">The sequence shown here is derived from an EMBL/GenBank/DDBJ whole genome shotgun (WGS) entry which is preliminary data.</text>
</comment>
<organism evidence="1 2">
    <name type="scientific">Pseudoflavonifractor capillosus ATCC 29799</name>
    <dbReference type="NCBI Taxonomy" id="411467"/>
    <lineage>
        <taxon>Bacteria</taxon>
        <taxon>Bacillati</taxon>
        <taxon>Bacillota</taxon>
        <taxon>Clostridia</taxon>
        <taxon>Eubacteriales</taxon>
        <taxon>Oscillospiraceae</taxon>
        <taxon>Pseudoflavonifractor</taxon>
    </lineage>
</organism>
<keyword evidence="2" id="KW-1185">Reference proteome</keyword>
<protein>
    <submittedName>
        <fullName evidence="1">Uncharacterized protein</fullName>
    </submittedName>
</protein>
<reference evidence="1 2" key="1">
    <citation type="submission" date="2007-04" db="EMBL/GenBank/DDBJ databases">
        <authorList>
            <person name="Fulton L."/>
            <person name="Clifton S."/>
            <person name="Fulton B."/>
            <person name="Xu J."/>
            <person name="Minx P."/>
            <person name="Pepin K.H."/>
            <person name="Johnson M."/>
            <person name="Thiruvilangam P."/>
            <person name="Bhonagiri V."/>
            <person name="Nash W.E."/>
            <person name="Mardis E.R."/>
            <person name="Wilson R.K."/>
        </authorList>
    </citation>
    <scope>NUCLEOTIDE SEQUENCE [LARGE SCALE GENOMIC DNA]</scope>
    <source>
        <strain evidence="1 2">ATCC 29799</strain>
    </source>
</reference>